<feature type="transmembrane region" description="Helical" evidence="6">
    <location>
        <begin position="249"/>
        <end position="270"/>
    </location>
</feature>
<evidence type="ECO:0000256" key="1">
    <source>
        <dbReference type="ARBA" id="ARBA00004141"/>
    </source>
</evidence>
<dbReference type="FunFam" id="1.20.1250.20:FF:000034">
    <property type="entry name" value="MFS general substrate transporter"/>
    <property type="match status" value="1"/>
</dbReference>
<dbReference type="SUPFAM" id="SSF103473">
    <property type="entry name" value="MFS general substrate transporter"/>
    <property type="match status" value="1"/>
</dbReference>
<evidence type="ECO:0000256" key="2">
    <source>
        <dbReference type="ARBA" id="ARBA00022448"/>
    </source>
</evidence>
<feature type="transmembrane region" description="Helical" evidence="6">
    <location>
        <begin position="189"/>
        <end position="208"/>
    </location>
</feature>
<feature type="transmembrane region" description="Helical" evidence="6">
    <location>
        <begin position="475"/>
        <end position="495"/>
    </location>
</feature>
<feature type="transmembrane region" description="Helical" evidence="6">
    <location>
        <begin position="416"/>
        <end position="434"/>
    </location>
</feature>
<comment type="subcellular location">
    <subcellularLocation>
        <location evidence="1">Membrane</location>
        <topology evidence="1">Multi-pass membrane protein</topology>
    </subcellularLocation>
</comment>
<feature type="transmembrane region" description="Helical" evidence="6">
    <location>
        <begin position="282"/>
        <end position="304"/>
    </location>
</feature>
<organism evidence="8 9">
    <name type="scientific">Trametes cubensis</name>
    <dbReference type="NCBI Taxonomy" id="1111947"/>
    <lineage>
        <taxon>Eukaryota</taxon>
        <taxon>Fungi</taxon>
        <taxon>Dikarya</taxon>
        <taxon>Basidiomycota</taxon>
        <taxon>Agaricomycotina</taxon>
        <taxon>Agaricomycetes</taxon>
        <taxon>Polyporales</taxon>
        <taxon>Polyporaceae</taxon>
        <taxon>Trametes</taxon>
    </lineage>
</organism>
<dbReference type="AlphaFoldDB" id="A0AAD7TQN5"/>
<dbReference type="Gene3D" id="1.20.1250.20">
    <property type="entry name" value="MFS general substrate transporter like domains"/>
    <property type="match status" value="2"/>
</dbReference>
<feature type="transmembrane region" description="Helical" evidence="6">
    <location>
        <begin position="440"/>
        <end position="463"/>
    </location>
</feature>
<dbReference type="InterPro" id="IPR011701">
    <property type="entry name" value="MFS"/>
</dbReference>
<keyword evidence="9" id="KW-1185">Reference proteome</keyword>
<feature type="domain" description="Major facilitator superfamily (MFS) profile" evidence="7">
    <location>
        <begin position="123"/>
        <end position="533"/>
    </location>
</feature>
<dbReference type="EMBL" id="JAPEVG010000197">
    <property type="protein sequence ID" value="KAJ8474137.1"/>
    <property type="molecule type" value="Genomic_DNA"/>
</dbReference>
<dbReference type="PANTHER" id="PTHR43791">
    <property type="entry name" value="PERMEASE-RELATED"/>
    <property type="match status" value="1"/>
</dbReference>
<evidence type="ECO:0000256" key="4">
    <source>
        <dbReference type="ARBA" id="ARBA00022989"/>
    </source>
</evidence>
<feature type="transmembrane region" description="Helical" evidence="6">
    <location>
        <begin position="162"/>
        <end position="182"/>
    </location>
</feature>
<reference evidence="8" key="1">
    <citation type="submission" date="2022-11" db="EMBL/GenBank/DDBJ databases">
        <title>Genome Sequence of Cubamyces cubensis.</title>
        <authorList>
            <person name="Buettner E."/>
        </authorList>
    </citation>
    <scope>NUCLEOTIDE SEQUENCE</scope>
    <source>
        <strain evidence="8">MPL-01</strain>
    </source>
</reference>
<evidence type="ECO:0000256" key="6">
    <source>
        <dbReference type="SAM" id="Phobius"/>
    </source>
</evidence>
<dbReference type="GO" id="GO:0022857">
    <property type="term" value="F:transmembrane transporter activity"/>
    <property type="evidence" value="ECO:0007669"/>
    <property type="project" value="InterPro"/>
</dbReference>
<proteinExistence type="predicted"/>
<keyword evidence="3 6" id="KW-0812">Transmembrane</keyword>
<dbReference type="GO" id="GO:0016020">
    <property type="term" value="C:membrane"/>
    <property type="evidence" value="ECO:0007669"/>
    <property type="project" value="UniProtKB-SubCell"/>
</dbReference>
<evidence type="ECO:0000256" key="3">
    <source>
        <dbReference type="ARBA" id="ARBA00022692"/>
    </source>
</evidence>
<dbReference type="PROSITE" id="PS50850">
    <property type="entry name" value="MFS"/>
    <property type="match status" value="1"/>
</dbReference>
<keyword evidence="4 6" id="KW-1133">Transmembrane helix</keyword>
<dbReference type="FunFam" id="1.20.1250.20:FF:000013">
    <property type="entry name" value="MFS general substrate transporter"/>
    <property type="match status" value="1"/>
</dbReference>
<keyword evidence="5 6" id="KW-0472">Membrane</keyword>
<feature type="transmembrane region" description="Helical" evidence="6">
    <location>
        <begin position="214"/>
        <end position="237"/>
    </location>
</feature>
<sequence length="570" mass="63455">MLAGKTFDEARARSRARTTIVQGLAQYCIMHIEHSRVDYFIQIVLRARRGELNVALLPSSHRCPAHSERKVTVQHAMATKGDHSFYSSSIKSEAEATEEAQVALEQFDPELVKKTWRKVDWNIMPIAVWLYLASYIDRANIGNAKVLGLANALHLTSGQYNWALSIFFIGYVIFETPSNIILRKVSPRWYIPLLTVTWGLVCALFATVKSAAGLLAIRFFLGLAEAGFLPGIVYWLSCWYPRSVLGRRFGVLYSTVSLTGAFGGLLATAIHALDGTHGIAGWQWIFIVEGCITAGFGIIAMFVMSAYPATAHFLSEEERRIIILTNEADRAQKATESFNGKQIRSAFADWRTYVWALVYITIYIPVYSVILSLPTVVTGLGYKGTTATLMACPPYGVGFIIVLLAGWTADKYGRLFYHYTAAILVTVVALIVLMTVENLVVRYIMFFFVMFMFVPVSICWTWLTANLAGPNKRAAGMGFVFSVGNIGGAVSGQIYRAEWAPRYVQGHAINLGCYALALIAGTVLWWSYKTDNAARDRVAKETVKRTKPLDLIGEDLGDLGDRHPSFRYFL</sequence>
<comment type="caution">
    <text evidence="8">The sequence shown here is derived from an EMBL/GenBank/DDBJ whole genome shotgun (WGS) entry which is preliminary data.</text>
</comment>
<dbReference type="Pfam" id="PF07690">
    <property type="entry name" value="MFS_1"/>
    <property type="match status" value="1"/>
</dbReference>
<dbReference type="InterPro" id="IPR036259">
    <property type="entry name" value="MFS_trans_sf"/>
</dbReference>
<gene>
    <name evidence="8" type="ORF">ONZ51_g7407</name>
</gene>
<accession>A0AAD7TQN5</accession>
<feature type="transmembrane region" description="Helical" evidence="6">
    <location>
        <begin position="507"/>
        <end position="528"/>
    </location>
</feature>
<evidence type="ECO:0000256" key="5">
    <source>
        <dbReference type="ARBA" id="ARBA00023136"/>
    </source>
</evidence>
<dbReference type="InterPro" id="IPR020846">
    <property type="entry name" value="MFS_dom"/>
</dbReference>
<feature type="transmembrane region" description="Helical" evidence="6">
    <location>
        <begin position="353"/>
        <end position="375"/>
    </location>
</feature>
<evidence type="ECO:0000313" key="8">
    <source>
        <dbReference type="EMBL" id="KAJ8474137.1"/>
    </source>
</evidence>
<evidence type="ECO:0000313" key="9">
    <source>
        <dbReference type="Proteomes" id="UP001215151"/>
    </source>
</evidence>
<dbReference type="Proteomes" id="UP001215151">
    <property type="component" value="Unassembled WGS sequence"/>
</dbReference>
<feature type="transmembrane region" description="Helical" evidence="6">
    <location>
        <begin position="387"/>
        <end position="409"/>
    </location>
</feature>
<protein>
    <recommendedName>
        <fullName evidence="7">Major facilitator superfamily (MFS) profile domain-containing protein</fullName>
    </recommendedName>
</protein>
<dbReference type="PANTHER" id="PTHR43791:SF36">
    <property type="entry name" value="TRANSPORTER, PUTATIVE (AFU_ORTHOLOGUE AFUA_6G08340)-RELATED"/>
    <property type="match status" value="1"/>
</dbReference>
<evidence type="ECO:0000259" key="7">
    <source>
        <dbReference type="PROSITE" id="PS50850"/>
    </source>
</evidence>
<keyword evidence="2" id="KW-0813">Transport</keyword>
<name>A0AAD7TQN5_9APHY</name>